<dbReference type="Proteomes" id="UP000005408">
    <property type="component" value="Unassembled WGS sequence"/>
</dbReference>
<feature type="transmembrane region" description="Helical" evidence="2">
    <location>
        <begin position="137"/>
        <end position="157"/>
    </location>
</feature>
<feature type="repeat" description="ANK" evidence="1">
    <location>
        <begin position="817"/>
        <end position="849"/>
    </location>
</feature>
<accession>A0A8W8P5A7</accession>
<dbReference type="InterPro" id="IPR027417">
    <property type="entry name" value="P-loop_NTPase"/>
</dbReference>
<dbReference type="GO" id="GO:0071546">
    <property type="term" value="C:pi-body"/>
    <property type="evidence" value="ECO:0007669"/>
    <property type="project" value="TreeGrafter"/>
</dbReference>
<dbReference type="PANTHER" id="PTHR24157:SF3">
    <property type="entry name" value="ANKYRIN REPEAT, SAM AND BASIC LEUCINE ZIPPER DOMAIN-CONTAINING PROTEIN 1"/>
    <property type="match status" value="1"/>
</dbReference>
<dbReference type="PRINTS" id="PR01415">
    <property type="entry name" value="ANKYRIN"/>
</dbReference>
<keyword evidence="2" id="KW-0812">Transmembrane</keyword>
<dbReference type="PROSITE" id="PS50088">
    <property type="entry name" value="ANK_REPEAT"/>
    <property type="match status" value="3"/>
</dbReference>
<keyword evidence="1" id="KW-0040">ANK repeat</keyword>
<dbReference type="AlphaFoldDB" id="A0A8W8P5A7"/>
<dbReference type="Pfam" id="PF13637">
    <property type="entry name" value="Ank_4"/>
    <property type="match status" value="1"/>
</dbReference>
<dbReference type="PANTHER" id="PTHR24157">
    <property type="entry name" value="ANKYRIN REPEAT, SAM AND BASIC LEUCINE ZIPPER DOMAIN-CONTAINING PROTEIN 1"/>
    <property type="match status" value="1"/>
</dbReference>
<dbReference type="Gene3D" id="1.25.40.20">
    <property type="entry name" value="Ankyrin repeat-containing domain"/>
    <property type="match status" value="1"/>
</dbReference>
<evidence type="ECO:0000256" key="1">
    <source>
        <dbReference type="PROSITE-ProRule" id="PRU00023"/>
    </source>
</evidence>
<proteinExistence type="predicted"/>
<dbReference type="PROSITE" id="PS50297">
    <property type="entry name" value="ANK_REP_REGION"/>
    <property type="match status" value="3"/>
</dbReference>
<protein>
    <recommendedName>
        <fullName evidence="3">Novel STAND NTPase 3 domain-containing protein</fullName>
    </recommendedName>
</protein>
<feature type="domain" description="Novel STAND NTPase 3" evidence="3">
    <location>
        <begin position="215"/>
        <end position="369"/>
    </location>
</feature>
<dbReference type="SMART" id="SM00248">
    <property type="entry name" value="ANK"/>
    <property type="match status" value="4"/>
</dbReference>
<dbReference type="SUPFAM" id="SSF52540">
    <property type="entry name" value="P-loop containing nucleoside triphosphate hydrolases"/>
    <property type="match status" value="1"/>
</dbReference>
<evidence type="ECO:0000313" key="4">
    <source>
        <dbReference type="EnsemblMetazoa" id="G9204.2:cds"/>
    </source>
</evidence>
<name>A0A8W8P5A7_MAGGI</name>
<evidence type="ECO:0000313" key="5">
    <source>
        <dbReference type="Proteomes" id="UP000005408"/>
    </source>
</evidence>
<reference evidence="4" key="1">
    <citation type="submission" date="2022-08" db="UniProtKB">
        <authorList>
            <consortium name="EnsemblMetazoa"/>
        </authorList>
    </citation>
    <scope>IDENTIFICATION</scope>
    <source>
        <strain evidence="4">05x7-T-G4-1.051#20</strain>
    </source>
</reference>
<keyword evidence="5" id="KW-1185">Reference proteome</keyword>
<keyword evidence="2" id="KW-0472">Membrane</keyword>
<dbReference type="Pfam" id="PF20720">
    <property type="entry name" value="nSTAND3"/>
    <property type="match status" value="1"/>
</dbReference>
<dbReference type="InterPro" id="IPR049050">
    <property type="entry name" value="nSTAND3"/>
</dbReference>
<evidence type="ECO:0000256" key="2">
    <source>
        <dbReference type="SAM" id="Phobius"/>
    </source>
</evidence>
<feature type="repeat" description="ANK" evidence="1">
    <location>
        <begin position="784"/>
        <end position="816"/>
    </location>
</feature>
<keyword evidence="2" id="KW-1133">Transmembrane helix</keyword>
<organism evidence="4 5">
    <name type="scientific">Magallana gigas</name>
    <name type="common">Pacific oyster</name>
    <name type="synonym">Crassostrea gigas</name>
    <dbReference type="NCBI Taxonomy" id="29159"/>
    <lineage>
        <taxon>Eukaryota</taxon>
        <taxon>Metazoa</taxon>
        <taxon>Spiralia</taxon>
        <taxon>Lophotrochozoa</taxon>
        <taxon>Mollusca</taxon>
        <taxon>Bivalvia</taxon>
        <taxon>Autobranchia</taxon>
        <taxon>Pteriomorphia</taxon>
        <taxon>Ostreida</taxon>
        <taxon>Ostreoidea</taxon>
        <taxon>Ostreidae</taxon>
        <taxon>Magallana</taxon>
    </lineage>
</organism>
<dbReference type="InterPro" id="IPR002110">
    <property type="entry name" value="Ankyrin_rpt"/>
</dbReference>
<sequence>MCPRDETEWVKRSSAINCTKNNSYICIPNENRTELLEFCYIYQTTWISKGVCLYLIKRYSRVDSYKCNKFEYGCPAKEYKATQLIHYQSCISIGNGCFLAEPLCKKEPKDGTTFIEQTTVHKDLEIYRIKDSTTDTLLGIVICILFALFLTILYVCCRKRKCVNWRKDADIEKGSRKRHDRKENESLLRQMNTNEEVSRSENAVFDKWKQDDAYFVSTKAYKEVESKIKSQNLVIVTGHSGSGKSAIIQHIALKYKDRGWIVKRFKGIREMINTCLEHEYSLKFALFVLNNPIGKYSFDEISHDLWKESEEAITTILKTAKLLISCRKYILFDNKVEGVFEEKTNIVNIDDVQNKLSNEEKLCILNKYLPNADISKEDSAEILKIEAYFPLLCKLCSGNKEYQRDGYKFFKEPRKVVEKQIRCFRTFDRGKYCALVLLVLFNNDFCYDDVLKNENLENKFKRVLTMCGLPKDTPLYYIGDNLHLLEEFFVKKIGDTYEFSHDFVMEVTSFVLGNDYPAELIQYADINFLLRQVTLCSGTEQNRPFTIYLSEKHIDKLGKRLFTALFKDCYMDVILYPALRDKKVIKVLKTEFERHPEKLKELLQIKKSMHDYQKQYWPITYNTKSKLAFVALENEFSPLCALVAFCHSELYVYCFKTLDQSNTDLIGKYLISAVCCNGSKDFLKMFPDEYIKDSLTEAFGGLFPIHITALLHNFEILQELIHLGADVNMKTKNEKCWTPLMYAASRDNIDPRDNNYNMETSIRRDQTVQMLIDYAADVNLSAGDGVSSLYLACQNGHTSMVKILLSNGAYINKCTRNGESPLYKACQERHNDIVQLLLEKGADINSRTAEDEPSIKPPVPTNFFVKSKLEQDEDVTRAEVLFANCVAKLSAF</sequence>
<evidence type="ECO:0000259" key="3">
    <source>
        <dbReference type="Pfam" id="PF20720"/>
    </source>
</evidence>
<dbReference type="EnsemblMetazoa" id="G9204.2">
    <property type="protein sequence ID" value="G9204.2:cds"/>
    <property type="gene ID" value="G9204"/>
</dbReference>
<dbReference type="InterPro" id="IPR036770">
    <property type="entry name" value="Ankyrin_rpt-contain_sf"/>
</dbReference>
<dbReference type="Pfam" id="PF12796">
    <property type="entry name" value="Ank_2"/>
    <property type="match status" value="1"/>
</dbReference>
<dbReference type="SUPFAM" id="SSF48403">
    <property type="entry name" value="Ankyrin repeat"/>
    <property type="match status" value="1"/>
</dbReference>
<feature type="repeat" description="ANK" evidence="1">
    <location>
        <begin position="700"/>
        <end position="732"/>
    </location>
</feature>